<dbReference type="AlphaFoldDB" id="A0A2K4ZBW4"/>
<keyword evidence="7 9" id="KW-1133">Transmembrane helix</keyword>
<dbReference type="Gene3D" id="1.20.1560.10">
    <property type="entry name" value="ABC transporter type 1, transmembrane domain"/>
    <property type="match status" value="1"/>
</dbReference>
<feature type="domain" description="ABC transporter" evidence="10">
    <location>
        <begin position="339"/>
        <end position="574"/>
    </location>
</feature>
<dbReference type="PROSITE" id="PS50929">
    <property type="entry name" value="ABC_TM1F"/>
    <property type="match status" value="1"/>
</dbReference>
<keyword evidence="12" id="KW-0378">Hydrolase</keyword>
<sequence>MKRLMKYLKDYKKESVLAPLFKLLEAFFELMVPLVMANIIDRGIAEADMGYIARMGLWLLTLAVVGLVSSITAQYFAAKAAVGFSTGLRQALFDHIQGLNFTNIDKAGTSTMITRMTSDINQVQSGVNMVLRLFLRSPIIVFGAMIMAFTIDVKSALVFVVAIPLLAVVVFGIMMWTMPLYKKVQANLDKVLGVTRENLTGVRVIRAFHQEEEEETRFRGFTKALADSQIFVGKISAVMNPVTYVVVNGAIIFLIYIGAIQVNVGNLTQGEVVAIINYMSQILVELVKLANLIITITKALACADRVAGVFEIQNENWQTAAERYISGSDCGEITETPFLAFEQVSFAYAGAGAETLHGIDFTVKKGETVGAIGGTGSGKSSLVNLIPGFYPVTEGCIRLEGRDIRQMPEEELRRLVGVVPQKAVLFKGTIRSNLQWGKPDATEEEMWQAVDTAQAREVVEGKAGGLDAEIAQNGKNLSGGQRQRLTIARALVRRPRILILDDSASALDYATDAKLRTALRGLSGDITTFIVSQRASSIRHADKIIVLDDGEMAGIGTHDELLENCEVYREIYFSQYPEERPKAAGVS</sequence>
<dbReference type="Pfam" id="PF00664">
    <property type="entry name" value="ABC_membrane"/>
    <property type="match status" value="1"/>
</dbReference>
<keyword evidence="8 9" id="KW-0472">Membrane</keyword>
<dbReference type="SMART" id="SM00382">
    <property type="entry name" value="AAA"/>
    <property type="match status" value="1"/>
</dbReference>
<dbReference type="EMBL" id="OFSM01000003">
    <property type="protein sequence ID" value="SOY27942.1"/>
    <property type="molecule type" value="Genomic_DNA"/>
</dbReference>
<dbReference type="PANTHER" id="PTHR43394">
    <property type="entry name" value="ATP-DEPENDENT PERMEASE MDL1, MITOCHONDRIAL"/>
    <property type="match status" value="1"/>
</dbReference>
<dbReference type="OrthoDB" id="9762778at2"/>
<comment type="subcellular location">
    <subcellularLocation>
        <location evidence="1">Cell membrane</location>
        <topology evidence="1">Multi-pass membrane protein</topology>
    </subcellularLocation>
</comment>
<evidence type="ECO:0000256" key="2">
    <source>
        <dbReference type="ARBA" id="ARBA00022448"/>
    </source>
</evidence>
<dbReference type="Gene3D" id="3.40.50.300">
    <property type="entry name" value="P-loop containing nucleotide triphosphate hydrolases"/>
    <property type="match status" value="1"/>
</dbReference>
<organism evidence="12 13">
    <name type="scientific">Acetatifactor muris</name>
    <dbReference type="NCBI Taxonomy" id="879566"/>
    <lineage>
        <taxon>Bacteria</taxon>
        <taxon>Bacillati</taxon>
        <taxon>Bacillota</taxon>
        <taxon>Clostridia</taxon>
        <taxon>Lachnospirales</taxon>
        <taxon>Lachnospiraceae</taxon>
        <taxon>Acetatifactor</taxon>
    </lineage>
</organism>
<evidence type="ECO:0000256" key="3">
    <source>
        <dbReference type="ARBA" id="ARBA00022475"/>
    </source>
</evidence>
<name>A0A2K4ZBW4_9FIRM</name>
<dbReference type="Proteomes" id="UP000236311">
    <property type="component" value="Unassembled WGS sequence"/>
</dbReference>
<dbReference type="PROSITE" id="PS50893">
    <property type="entry name" value="ABC_TRANSPORTER_2"/>
    <property type="match status" value="1"/>
</dbReference>
<dbReference type="SUPFAM" id="SSF90123">
    <property type="entry name" value="ABC transporter transmembrane region"/>
    <property type="match status" value="1"/>
</dbReference>
<dbReference type="InterPro" id="IPR003439">
    <property type="entry name" value="ABC_transporter-like_ATP-bd"/>
</dbReference>
<dbReference type="FunFam" id="3.40.50.300:FF:000854">
    <property type="entry name" value="Multidrug ABC transporter ATP-binding protein"/>
    <property type="match status" value="1"/>
</dbReference>
<accession>A0A2K4ZBW4</accession>
<dbReference type="InterPro" id="IPR036640">
    <property type="entry name" value="ABC1_TM_sf"/>
</dbReference>
<evidence type="ECO:0000256" key="4">
    <source>
        <dbReference type="ARBA" id="ARBA00022692"/>
    </source>
</evidence>
<dbReference type="GO" id="GO:0005524">
    <property type="term" value="F:ATP binding"/>
    <property type="evidence" value="ECO:0007669"/>
    <property type="project" value="UniProtKB-KW"/>
</dbReference>
<evidence type="ECO:0000259" key="10">
    <source>
        <dbReference type="PROSITE" id="PS50893"/>
    </source>
</evidence>
<dbReference type="GO" id="GO:0015421">
    <property type="term" value="F:ABC-type oligopeptide transporter activity"/>
    <property type="evidence" value="ECO:0007669"/>
    <property type="project" value="TreeGrafter"/>
</dbReference>
<evidence type="ECO:0000313" key="12">
    <source>
        <dbReference type="EMBL" id="SOY27942.1"/>
    </source>
</evidence>
<evidence type="ECO:0000256" key="7">
    <source>
        <dbReference type="ARBA" id="ARBA00022989"/>
    </source>
</evidence>
<dbReference type="InterPro" id="IPR017871">
    <property type="entry name" value="ABC_transporter-like_CS"/>
</dbReference>
<protein>
    <submittedName>
        <fullName evidence="12">Multidrug export ATP-binding/permease protein</fullName>
        <ecNumber evidence="12">3.6.3.-</ecNumber>
    </submittedName>
</protein>
<dbReference type="GO" id="GO:0016887">
    <property type="term" value="F:ATP hydrolysis activity"/>
    <property type="evidence" value="ECO:0007669"/>
    <property type="project" value="InterPro"/>
</dbReference>
<reference evidence="12 13" key="1">
    <citation type="submission" date="2018-01" db="EMBL/GenBank/DDBJ databases">
        <authorList>
            <person name="Gaut B.S."/>
            <person name="Morton B.R."/>
            <person name="Clegg M.T."/>
            <person name="Duvall M.R."/>
        </authorList>
    </citation>
    <scope>NUCLEOTIDE SEQUENCE [LARGE SCALE GENOMIC DNA]</scope>
    <source>
        <strain evidence="12">GP69</strain>
    </source>
</reference>
<feature type="transmembrane region" description="Helical" evidence="9">
    <location>
        <begin position="52"/>
        <end position="77"/>
    </location>
</feature>
<gene>
    <name evidence="12" type="ORF">AMURIS_00647</name>
</gene>
<keyword evidence="2" id="KW-0813">Transport</keyword>
<dbReference type="InterPro" id="IPR027417">
    <property type="entry name" value="P-loop_NTPase"/>
</dbReference>
<keyword evidence="6 12" id="KW-0067">ATP-binding</keyword>
<dbReference type="EC" id="3.6.3.-" evidence="12"/>
<dbReference type="PANTHER" id="PTHR43394:SF1">
    <property type="entry name" value="ATP-BINDING CASSETTE SUB-FAMILY B MEMBER 10, MITOCHONDRIAL"/>
    <property type="match status" value="1"/>
</dbReference>
<feature type="domain" description="ABC transmembrane type-1" evidence="11">
    <location>
        <begin position="16"/>
        <end position="298"/>
    </location>
</feature>
<dbReference type="GO" id="GO:0005886">
    <property type="term" value="C:plasma membrane"/>
    <property type="evidence" value="ECO:0007669"/>
    <property type="project" value="UniProtKB-SubCell"/>
</dbReference>
<keyword evidence="13" id="KW-1185">Reference proteome</keyword>
<feature type="transmembrane region" description="Helical" evidence="9">
    <location>
        <begin position="242"/>
        <end position="259"/>
    </location>
</feature>
<dbReference type="RefSeq" id="WP_103238063.1">
    <property type="nucleotide sequence ID" value="NZ_JANJZD010000003.1"/>
</dbReference>
<proteinExistence type="predicted"/>
<dbReference type="InterPro" id="IPR003593">
    <property type="entry name" value="AAA+_ATPase"/>
</dbReference>
<dbReference type="CDD" id="cd18548">
    <property type="entry name" value="ABC_6TM_Tm287_like"/>
    <property type="match status" value="1"/>
</dbReference>
<feature type="transmembrane region" description="Helical" evidence="9">
    <location>
        <begin position="157"/>
        <end position="176"/>
    </location>
</feature>
<evidence type="ECO:0000256" key="9">
    <source>
        <dbReference type="SAM" id="Phobius"/>
    </source>
</evidence>
<evidence type="ECO:0000259" key="11">
    <source>
        <dbReference type="PROSITE" id="PS50929"/>
    </source>
</evidence>
<evidence type="ECO:0000313" key="13">
    <source>
        <dbReference type="Proteomes" id="UP000236311"/>
    </source>
</evidence>
<feature type="transmembrane region" description="Helical" evidence="9">
    <location>
        <begin position="133"/>
        <end position="151"/>
    </location>
</feature>
<evidence type="ECO:0000256" key="1">
    <source>
        <dbReference type="ARBA" id="ARBA00004651"/>
    </source>
</evidence>
<keyword evidence="3" id="KW-1003">Cell membrane</keyword>
<dbReference type="Pfam" id="PF00005">
    <property type="entry name" value="ABC_tran"/>
    <property type="match status" value="1"/>
</dbReference>
<dbReference type="PROSITE" id="PS00211">
    <property type="entry name" value="ABC_TRANSPORTER_1"/>
    <property type="match status" value="1"/>
</dbReference>
<dbReference type="SUPFAM" id="SSF52540">
    <property type="entry name" value="P-loop containing nucleoside triphosphate hydrolases"/>
    <property type="match status" value="1"/>
</dbReference>
<evidence type="ECO:0000256" key="6">
    <source>
        <dbReference type="ARBA" id="ARBA00022840"/>
    </source>
</evidence>
<dbReference type="InterPro" id="IPR011527">
    <property type="entry name" value="ABC1_TM_dom"/>
</dbReference>
<keyword evidence="4 9" id="KW-0812">Transmembrane</keyword>
<evidence type="ECO:0000256" key="5">
    <source>
        <dbReference type="ARBA" id="ARBA00022741"/>
    </source>
</evidence>
<evidence type="ECO:0000256" key="8">
    <source>
        <dbReference type="ARBA" id="ARBA00023136"/>
    </source>
</evidence>
<keyword evidence="5" id="KW-0547">Nucleotide-binding</keyword>
<dbReference type="InterPro" id="IPR039421">
    <property type="entry name" value="Type_1_exporter"/>
</dbReference>